<feature type="region of interest" description="Disordered" evidence="6">
    <location>
        <begin position="189"/>
        <end position="293"/>
    </location>
</feature>
<dbReference type="GO" id="GO:0042273">
    <property type="term" value="P:ribosomal large subunit biogenesis"/>
    <property type="evidence" value="ECO:0007669"/>
    <property type="project" value="TreeGrafter"/>
</dbReference>
<dbReference type="GO" id="GO:0006364">
    <property type="term" value="P:rRNA processing"/>
    <property type="evidence" value="ECO:0007669"/>
    <property type="project" value="TreeGrafter"/>
</dbReference>
<evidence type="ECO:0000256" key="3">
    <source>
        <dbReference type="ARBA" id="ARBA00022517"/>
    </source>
</evidence>
<dbReference type="GO" id="GO:0005730">
    <property type="term" value="C:nucleolus"/>
    <property type="evidence" value="ECO:0007669"/>
    <property type="project" value="UniProtKB-SubCell"/>
</dbReference>
<dbReference type="AlphaFoldDB" id="A0A9W7XN45"/>
<feature type="compositionally biased region" description="Polar residues" evidence="6">
    <location>
        <begin position="252"/>
        <end position="264"/>
    </location>
</feature>
<reference evidence="7" key="1">
    <citation type="submission" date="2022-07" db="EMBL/GenBank/DDBJ databases">
        <title>Phylogenomic reconstructions and comparative analyses of Kickxellomycotina fungi.</title>
        <authorList>
            <person name="Reynolds N.K."/>
            <person name="Stajich J.E."/>
            <person name="Barry K."/>
            <person name="Grigoriev I.V."/>
            <person name="Crous P."/>
            <person name="Smith M.E."/>
        </authorList>
    </citation>
    <scope>NUCLEOTIDE SEQUENCE</scope>
    <source>
        <strain evidence="7">NBRC 105413</strain>
    </source>
</reference>
<feature type="compositionally biased region" description="Acidic residues" evidence="6">
    <location>
        <begin position="194"/>
        <end position="207"/>
    </location>
</feature>
<accession>A0A9W7XN45</accession>
<evidence type="ECO:0000313" key="7">
    <source>
        <dbReference type="EMBL" id="KAJ1646264.1"/>
    </source>
</evidence>
<feature type="compositionally biased region" description="Basic residues" evidence="6">
    <location>
        <begin position="222"/>
        <end position="233"/>
    </location>
</feature>
<evidence type="ECO:0000256" key="5">
    <source>
        <dbReference type="ARBA" id="ARBA00023242"/>
    </source>
</evidence>
<keyword evidence="4" id="KW-0175">Coiled coil</keyword>
<evidence type="ECO:0000256" key="6">
    <source>
        <dbReference type="SAM" id="MobiDB-lite"/>
    </source>
</evidence>
<comment type="subcellular location">
    <subcellularLocation>
        <location evidence="1">Nucleus</location>
        <location evidence="1">Nucleolus</location>
    </subcellularLocation>
</comment>
<dbReference type="GO" id="GO:0030687">
    <property type="term" value="C:preribosome, large subunit precursor"/>
    <property type="evidence" value="ECO:0007669"/>
    <property type="project" value="TreeGrafter"/>
</dbReference>
<evidence type="ECO:0000256" key="4">
    <source>
        <dbReference type="ARBA" id="ARBA00023054"/>
    </source>
</evidence>
<evidence type="ECO:0000256" key="2">
    <source>
        <dbReference type="ARBA" id="ARBA00007336"/>
    </source>
</evidence>
<sequence>MSDSEHEHIYSDNDALLEDEETALEIAALESGSMQSEKVKEYINHKAALAALLEEISQKNLDWIQRCDIVSSAPIVVEKADNDLDRELSFYQQALEAAILGKQQVLKAGVPFERPNDYFAEMVKSDSHMARIRQKLLDQQKGIQNAEEAKKQRQLRKYGKKIQQEKIKEREDQKKAALEKISSIKKRLRSGDMGDADDFEIDIDSDGESGKKGKLGRDKAKGGRKLLPNKKRQNKNEKFGFGGKKRGMKNNTAESSADLSSFSAKRNKSSKFVAPSKRGKSQRPGKSKRQRAF</sequence>
<dbReference type="Proteomes" id="UP001145021">
    <property type="component" value="Unassembled WGS sequence"/>
</dbReference>
<keyword evidence="8" id="KW-1185">Reference proteome</keyword>
<feature type="compositionally biased region" description="Basic and acidic residues" evidence="6">
    <location>
        <begin position="208"/>
        <end position="221"/>
    </location>
</feature>
<dbReference type="PANTHER" id="PTHR13028:SF0">
    <property type="entry name" value="RRNA-PROCESSING PROTEIN EBP2-RELATED"/>
    <property type="match status" value="1"/>
</dbReference>
<keyword evidence="5" id="KW-0539">Nucleus</keyword>
<gene>
    <name evidence="7" type="primary">ebp2</name>
    <name evidence="7" type="ORF">LPJ64_002234</name>
</gene>
<feature type="compositionally biased region" description="Basic and acidic residues" evidence="6">
    <location>
        <begin position="162"/>
        <end position="175"/>
    </location>
</feature>
<comment type="similarity">
    <text evidence="2">Belongs to the EBP2 family.</text>
</comment>
<evidence type="ECO:0000313" key="8">
    <source>
        <dbReference type="Proteomes" id="UP001145021"/>
    </source>
</evidence>
<dbReference type="PANTHER" id="PTHR13028">
    <property type="entry name" value="RRNA PROCESSING PROTEIN EBNA1-BINDING PROTEIN-RELATED"/>
    <property type="match status" value="1"/>
</dbReference>
<feature type="region of interest" description="Disordered" evidence="6">
    <location>
        <begin position="143"/>
        <end position="175"/>
    </location>
</feature>
<feature type="compositionally biased region" description="Basic residues" evidence="6">
    <location>
        <begin position="277"/>
        <end position="293"/>
    </location>
</feature>
<organism evidence="7 8">
    <name type="scientific">Coemansia asiatica</name>
    <dbReference type="NCBI Taxonomy" id="1052880"/>
    <lineage>
        <taxon>Eukaryota</taxon>
        <taxon>Fungi</taxon>
        <taxon>Fungi incertae sedis</taxon>
        <taxon>Zoopagomycota</taxon>
        <taxon>Kickxellomycotina</taxon>
        <taxon>Kickxellomycetes</taxon>
        <taxon>Kickxellales</taxon>
        <taxon>Kickxellaceae</taxon>
        <taxon>Coemansia</taxon>
    </lineage>
</organism>
<keyword evidence="3" id="KW-0690">Ribosome biogenesis</keyword>
<dbReference type="Pfam" id="PF05890">
    <property type="entry name" value="Ebp2"/>
    <property type="match status" value="1"/>
</dbReference>
<comment type="caution">
    <text evidence="7">The sequence shown here is derived from an EMBL/GenBank/DDBJ whole genome shotgun (WGS) entry which is preliminary data.</text>
</comment>
<dbReference type="GO" id="GO:0034399">
    <property type="term" value="C:nuclear periphery"/>
    <property type="evidence" value="ECO:0007669"/>
    <property type="project" value="TreeGrafter"/>
</dbReference>
<protein>
    <submittedName>
        <fullName evidence="7">rRNA processing protein</fullName>
    </submittedName>
</protein>
<dbReference type="EMBL" id="JANBOH010000068">
    <property type="protein sequence ID" value="KAJ1646264.1"/>
    <property type="molecule type" value="Genomic_DNA"/>
</dbReference>
<name>A0A9W7XN45_9FUNG</name>
<proteinExistence type="inferred from homology"/>
<evidence type="ECO:0000256" key="1">
    <source>
        <dbReference type="ARBA" id="ARBA00004604"/>
    </source>
</evidence>
<dbReference type="InterPro" id="IPR008610">
    <property type="entry name" value="Ebp2"/>
</dbReference>